<sequence length="236" mass="25723">MATLHDRLLDYWGLSVVSGETAPGARLPQPNVSPIPSRTVTREVTRVLETMGLVTVKRKAGATANPRTMWNPYDPQVIEWRLRSKDRASALRELTELRTAVEPTAARLAAERATPDEWALLTESAINMVANSDNADGEDYLNADIQFHQTLMLASGNCMLAALGNVIASMLTGRTRHNLMPTMADASALRLHGDVAAFIRKHDGQAAEEAMRAIINEARSAIETQSDSESDASACR</sequence>
<protein>
    <submittedName>
        <fullName evidence="5">GntR-family transcriptional regulator</fullName>
    </submittedName>
</protein>
<keyword evidence="6" id="KW-1185">Reference proteome</keyword>
<evidence type="ECO:0000256" key="3">
    <source>
        <dbReference type="ARBA" id="ARBA00023163"/>
    </source>
</evidence>
<name>A0A087BJW5_9BIFI</name>
<keyword evidence="1" id="KW-0805">Transcription regulation</keyword>
<evidence type="ECO:0000256" key="1">
    <source>
        <dbReference type="ARBA" id="ARBA00023015"/>
    </source>
</evidence>
<keyword evidence="2" id="KW-0238">DNA-binding</keyword>
<evidence type="ECO:0000259" key="4">
    <source>
        <dbReference type="SMART" id="SM00895"/>
    </source>
</evidence>
<reference evidence="5 6" key="1">
    <citation type="submission" date="2014-03" db="EMBL/GenBank/DDBJ databases">
        <title>Genomics of Bifidobacteria.</title>
        <authorList>
            <person name="Ventura M."/>
            <person name="Milani C."/>
            <person name="Lugli G.A."/>
        </authorList>
    </citation>
    <scope>NUCLEOTIDE SEQUENCE [LARGE SCALE GENOMIC DNA]</scope>
    <source>
        <strain evidence="5 6">LMG 11592</strain>
    </source>
</reference>
<organism evidence="5 6">
    <name type="scientific">Bifidobacterium minimum</name>
    <dbReference type="NCBI Taxonomy" id="1693"/>
    <lineage>
        <taxon>Bacteria</taxon>
        <taxon>Bacillati</taxon>
        <taxon>Actinomycetota</taxon>
        <taxon>Actinomycetes</taxon>
        <taxon>Bifidobacteriales</taxon>
        <taxon>Bifidobacteriaceae</taxon>
        <taxon>Bifidobacterium</taxon>
    </lineage>
</organism>
<evidence type="ECO:0000313" key="5">
    <source>
        <dbReference type="EMBL" id="KFI71315.1"/>
    </source>
</evidence>
<feature type="domain" description="GntR C-terminal" evidence="4">
    <location>
        <begin position="93"/>
        <end position="217"/>
    </location>
</feature>
<dbReference type="eggNOG" id="COG2186">
    <property type="taxonomic scope" value="Bacteria"/>
</dbReference>
<proteinExistence type="predicted"/>
<dbReference type="PANTHER" id="PTHR43537:SF44">
    <property type="entry name" value="GNTR FAMILY REGULATORY PROTEIN"/>
    <property type="match status" value="1"/>
</dbReference>
<comment type="caution">
    <text evidence="5">The sequence shown here is derived from an EMBL/GenBank/DDBJ whole genome shotgun (WGS) entry which is preliminary data.</text>
</comment>
<dbReference type="InterPro" id="IPR008920">
    <property type="entry name" value="TF_FadR/GntR_C"/>
</dbReference>
<dbReference type="EMBL" id="JGZD01000014">
    <property type="protein sequence ID" value="KFI71315.1"/>
    <property type="molecule type" value="Genomic_DNA"/>
</dbReference>
<dbReference type="Pfam" id="PF07729">
    <property type="entry name" value="FCD"/>
    <property type="match status" value="1"/>
</dbReference>
<dbReference type="GO" id="GO:0003677">
    <property type="term" value="F:DNA binding"/>
    <property type="evidence" value="ECO:0007669"/>
    <property type="project" value="UniProtKB-KW"/>
</dbReference>
<accession>A0A087BJW5</accession>
<dbReference type="Gene3D" id="1.20.120.530">
    <property type="entry name" value="GntR ligand-binding domain-like"/>
    <property type="match status" value="1"/>
</dbReference>
<dbReference type="PANTHER" id="PTHR43537">
    <property type="entry name" value="TRANSCRIPTIONAL REGULATOR, GNTR FAMILY"/>
    <property type="match status" value="1"/>
</dbReference>
<evidence type="ECO:0000256" key="2">
    <source>
        <dbReference type="ARBA" id="ARBA00023125"/>
    </source>
</evidence>
<evidence type="ECO:0000313" key="6">
    <source>
        <dbReference type="Proteomes" id="UP000029014"/>
    </source>
</evidence>
<dbReference type="InterPro" id="IPR011711">
    <property type="entry name" value="GntR_C"/>
</dbReference>
<gene>
    <name evidence="5" type="ORF">BMIN_1612</name>
</gene>
<dbReference type="AlphaFoldDB" id="A0A087BJW5"/>
<keyword evidence="3" id="KW-0804">Transcription</keyword>
<dbReference type="SUPFAM" id="SSF48008">
    <property type="entry name" value="GntR ligand-binding domain-like"/>
    <property type="match status" value="1"/>
</dbReference>
<dbReference type="RefSeq" id="WP_022861663.1">
    <property type="nucleotide sequence ID" value="NZ_JGZD01000014.1"/>
</dbReference>
<dbReference type="SMART" id="SM00895">
    <property type="entry name" value="FCD"/>
    <property type="match status" value="1"/>
</dbReference>
<dbReference type="Proteomes" id="UP000029014">
    <property type="component" value="Unassembled WGS sequence"/>
</dbReference>